<organism evidence="1 2">
    <name type="scientific">Catharanthus roseus</name>
    <name type="common">Madagascar periwinkle</name>
    <name type="synonym">Vinca rosea</name>
    <dbReference type="NCBI Taxonomy" id="4058"/>
    <lineage>
        <taxon>Eukaryota</taxon>
        <taxon>Viridiplantae</taxon>
        <taxon>Streptophyta</taxon>
        <taxon>Embryophyta</taxon>
        <taxon>Tracheophyta</taxon>
        <taxon>Spermatophyta</taxon>
        <taxon>Magnoliopsida</taxon>
        <taxon>eudicotyledons</taxon>
        <taxon>Gunneridae</taxon>
        <taxon>Pentapetalae</taxon>
        <taxon>asterids</taxon>
        <taxon>lamiids</taxon>
        <taxon>Gentianales</taxon>
        <taxon>Apocynaceae</taxon>
        <taxon>Rauvolfioideae</taxon>
        <taxon>Vinceae</taxon>
        <taxon>Catharanthinae</taxon>
        <taxon>Catharanthus</taxon>
    </lineage>
</organism>
<gene>
    <name evidence="1" type="ORF">M9H77_19054</name>
</gene>
<keyword evidence="2" id="KW-1185">Reference proteome</keyword>
<proteinExistence type="predicted"/>
<protein>
    <submittedName>
        <fullName evidence="1">Uncharacterized protein</fullName>
    </submittedName>
</protein>
<name>A0ACC0B983_CATRO</name>
<reference evidence="2" key="1">
    <citation type="journal article" date="2023" name="Nat. Plants">
        <title>Single-cell RNA sequencing provides a high-resolution roadmap for understanding the multicellular compartmentation of specialized metabolism.</title>
        <authorList>
            <person name="Sun S."/>
            <person name="Shen X."/>
            <person name="Li Y."/>
            <person name="Li Y."/>
            <person name="Wang S."/>
            <person name="Li R."/>
            <person name="Zhang H."/>
            <person name="Shen G."/>
            <person name="Guo B."/>
            <person name="Wei J."/>
            <person name="Xu J."/>
            <person name="St-Pierre B."/>
            <person name="Chen S."/>
            <person name="Sun C."/>
        </authorList>
    </citation>
    <scope>NUCLEOTIDE SEQUENCE [LARGE SCALE GENOMIC DNA]</scope>
</reference>
<comment type="caution">
    <text evidence="1">The sequence shown here is derived from an EMBL/GenBank/DDBJ whole genome shotgun (WGS) entry which is preliminary data.</text>
</comment>
<evidence type="ECO:0000313" key="2">
    <source>
        <dbReference type="Proteomes" id="UP001060085"/>
    </source>
</evidence>
<evidence type="ECO:0000313" key="1">
    <source>
        <dbReference type="EMBL" id="KAI5669201.1"/>
    </source>
</evidence>
<dbReference type="EMBL" id="CM044704">
    <property type="protein sequence ID" value="KAI5669201.1"/>
    <property type="molecule type" value="Genomic_DNA"/>
</dbReference>
<accession>A0ACC0B983</accession>
<sequence length="517" mass="57684">MECSSQEKEKIKEEPIFLNGSQKGGFRTIPFIIANEILLGVATTGLPPNMILYLMSEYHLEMARGSNIIFLWAAATSFMPLLGAIIADSFLGRFWMICFGCTVTFLGLIALWLTSLLPRARPLPCDEFTGHCNSATKFQLFLLCTSLGLIAIGAGGVRSASLAFGADQLKKRDGSENTGLIKRYINWYYALGTFSVFIAFSCIVYIQDRFGWIVGFGVPAVLMFFSALSFFLASSLYVKVKAHKSLVTELIQVIVAAYRKRNIKPSPSANYAYHHKEGSSLVLPSEKLRFFSRACIILNAQQELNPDGTARDPWRLCKVDQVEDLKSLIRVIPLWLTAMLMALSMAQGAVLTLQAKSMNRKIGSSFEIPAGSFGFAMANLLSSLIMSIIDDITKRGGHDSWISSNINKGHYDYYYWVTAARLMVLAKEKPGKLLRNKDWLTSKVSLKVLWYLRKLAYYNNLLSLFGGRVITLQDYCSKCPKHGSEEDKISFYGVLILITTSKMSKLNQMISACTQTV</sequence>
<dbReference type="Proteomes" id="UP001060085">
    <property type="component" value="Linkage Group LG04"/>
</dbReference>